<dbReference type="AlphaFoldDB" id="A0A183SJP2"/>
<evidence type="ECO:0000256" key="1">
    <source>
        <dbReference type="SAM" id="MobiDB-lite"/>
    </source>
</evidence>
<evidence type="ECO:0000313" key="3">
    <source>
        <dbReference type="Proteomes" id="UP000275846"/>
    </source>
</evidence>
<reference evidence="4" key="1">
    <citation type="submission" date="2016-06" db="UniProtKB">
        <authorList>
            <consortium name="WormBaseParasite"/>
        </authorList>
    </citation>
    <scope>IDENTIFICATION</scope>
</reference>
<name>A0A183SJP2_SCHSO</name>
<gene>
    <name evidence="2" type="ORF">SSLN_LOCUS4440</name>
</gene>
<proteinExistence type="predicted"/>
<organism evidence="4">
    <name type="scientific">Schistocephalus solidus</name>
    <name type="common">Tapeworm</name>
    <dbReference type="NCBI Taxonomy" id="70667"/>
    <lineage>
        <taxon>Eukaryota</taxon>
        <taxon>Metazoa</taxon>
        <taxon>Spiralia</taxon>
        <taxon>Lophotrochozoa</taxon>
        <taxon>Platyhelminthes</taxon>
        <taxon>Cestoda</taxon>
        <taxon>Eucestoda</taxon>
        <taxon>Diphyllobothriidea</taxon>
        <taxon>Diphyllobothriidae</taxon>
        <taxon>Schistocephalus</taxon>
    </lineage>
</organism>
<dbReference type="Proteomes" id="UP000275846">
    <property type="component" value="Unassembled WGS sequence"/>
</dbReference>
<dbReference type="EMBL" id="UYSU01032868">
    <property type="protein sequence ID" value="VDL90825.1"/>
    <property type="molecule type" value="Genomic_DNA"/>
</dbReference>
<protein>
    <submittedName>
        <fullName evidence="2 4">Uncharacterized protein</fullName>
    </submittedName>
</protein>
<evidence type="ECO:0000313" key="2">
    <source>
        <dbReference type="EMBL" id="VDL90825.1"/>
    </source>
</evidence>
<dbReference type="WBParaSite" id="SSLN_0000458801-mRNA-1">
    <property type="protein sequence ID" value="SSLN_0000458801-mRNA-1"/>
    <property type="gene ID" value="SSLN_0000458801"/>
</dbReference>
<accession>A0A183SJP2</accession>
<sequence>MVPYFVGWSICAETGRRPCPLESTLPSCMTVQVSGLSPLTPKRLSRHLRTLSYASHESRDQFDELPDRLLPAEPSASMPLTSVGAGHDSSSTLGLGCPSPSPRLSLFTSYTWTTTNVSVVHPNPTPQRIRNEARLVFSYSPMAGFR</sequence>
<keyword evidence="3" id="KW-1185">Reference proteome</keyword>
<feature type="region of interest" description="Disordered" evidence="1">
    <location>
        <begin position="74"/>
        <end position="95"/>
    </location>
</feature>
<reference evidence="2 3" key="2">
    <citation type="submission" date="2018-11" db="EMBL/GenBank/DDBJ databases">
        <authorList>
            <consortium name="Pathogen Informatics"/>
        </authorList>
    </citation>
    <scope>NUCLEOTIDE SEQUENCE [LARGE SCALE GENOMIC DNA]</scope>
    <source>
        <strain evidence="2 3">NST_G2</strain>
    </source>
</reference>
<evidence type="ECO:0000313" key="4">
    <source>
        <dbReference type="WBParaSite" id="SSLN_0000458801-mRNA-1"/>
    </source>
</evidence>